<evidence type="ECO:0000256" key="7">
    <source>
        <dbReference type="ARBA" id="ARBA00023004"/>
    </source>
</evidence>
<evidence type="ECO:0000256" key="4">
    <source>
        <dbReference type="ARBA" id="ARBA00022723"/>
    </source>
</evidence>
<dbReference type="GO" id="GO:0046872">
    <property type="term" value="F:metal ion binding"/>
    <property type="evidence" value="ECO:0007669"/>
    <property type="project" value="UniProtKB-KW"/>
</dbReference>
<evidence type="ECO:0000256" key="2">
    <source>
        <dbReference type="ARBA" id="ARBA00022475"/>
    </source>
</evidence>
<keyword evidence="4" id="KW-0479">Metal-binding</keyword>
<keyword evidence="14" id="KW-1185">Reference proteome</keyword>
<keyword evidence="8" id="KW-0350">Heme biosynthesis</keyword>
<dbReference type="PANTHER" id="PTHR35457:SF1">
    <property type="entry name" value="HEME A SYNTHASE"/>
    <property type="match status" value="1"/>
</dbReference>
<dbReference type="AlphaFoldDB" id="A0AAV3SYJ3"/>
<keyword evidence="2" id="KW-1003">Cell membrane</keyword>
<feature type="transmembrane region" description="Helical" evidence="12">
    <location>
        <begin position="137"/>
        <end position="157"/>
    </location>
</feature>
<dbReference type="GeneID" id="68572490"/>
<proteinExistence type="predicted"/>
<comment type="subcellular location">
    <subcellularLocation>
        <location evidence="1">Membrane</location>
        <topology evidence="1">Multi-pass membrane protein</topology>
    </subcellularLocation>
</comment>
<keyword evidence="9 12" id="KW-0472">Membrane</keyword>
<keyword evidence="5 12" id="KW-1133">Transmembrane helix</keyword>
<dbReference type="GO" id="GO:0006784">
    <property type="term" value="P:heme A biosynthetic process"/>
    <property type="evidence" value="ECO:0007669"/>
    <property type="project" value="InterPro"/>
</dbReference>
<dbReference type="EMBL" id="BAAADU010000002">
    <property type="protein sequence ID" value="GAA0645082.1"/>
    <property type="molecule type" value="Genomic_DNA"/>
</dbReference>
<feature type="transmembrane region" description="Helical" evidence="12">
    <location>
        <begin position="169"/>
        <end position="187"/>
    </location>
</feature>
<dbReference type="Proteomes" id="UP001500194">
    <property type="component" value="Unassembled WGS sequence"/>
</dbReference>
<evidence type="ECO:0008006" key="15">
    <source>
        <dbReference type="Google" id="ProtNLM"/>
    </source>
</evidence>
<gene>
    <name evidence="13" type="ORF">GCM10009019_03950</name>
</gene>
<feature type="transmembrane region" description="Helical" evidence="12">
    <location>
        <begin position="199"/>
        <end position="218"/>
    </location>
</feature>
<sequence>MASLRRVVAWLDDHAPEIALATTGVTFFLLLLGLYTAAVGAGATCNETYPGCAGQLSPVGLTLPQFVEWFHRFVAMAVGFVILGNALVLQHRFGGTNASRAGWIALLVLPLQVVLGGTTVTFAGLVEGGYAPPVQSLHFFAAFAIFTALVAATAWAYQRDGRIGPNAPRTALTAGAGLFLAHLLLARDLLLTYTASVQTLYHFAGLLGFAALFAALCWNRGLSTRARTAAGAAIGFYLGETVLTVGMVLVTTPVELAAYAAAALALVAAAVAARADPGRDNARPAAE</sequence>
<keyword evidence="3 12" id="KW-0812">Transmembrane</keyword>
<dbReference type="Pfam" id="PF02628">
    <property type="entry name" value="COX15-CtaA"/>
    <property type="match status" value="1"/>
</dbReference>
<evidence type="ECO:0000313" key="13">
    <source>
        <dbReference type="EMBL" id="GAA0645082.1"/>
    </source>
</evidence>
<evidence type="ECO:0000256" key="12">
    <source>
        <dbReference type="SAM" id="Phobius"/>
    </source>
</evidence>
<evidence type="ECO:0000256" key="9">
    <source>
        <dbReference type="ARBA" id="ARBA00023136"/>
    </source>
</evidence>
<organism evidence="13 14">
    <name type="scientific">Salarchaeum japonicum</name>
    <dbReference type="NCBI Taxonomy" id="555573"/>
    <lineage>
        <taxon>Archaea</taxon>
        <taxon>Methanobacteriati</taxon>
        <taxon>Methanobacteriota</taxon>
        <taxon>Stenosarchaea group</taxon>
        <taxon>Halobacteria</taxon>
        <taxon>Halobacteriales</taxon>
        <taxon>Halobacteriaceae</taxon>
    </lineage>
</organism>
<evidence type="ECO:0000256" key="11">
    <source>
        <dbReference type="ARBA" id="ARBA00023444"/>
    </source>
</evidence>
<keyword evidence="6" id="KW-0560">Oxidoreductase</keyword>
<dbReference type="InterPro" id="IPR003780">
    <property type="entry name" value="COX15/CtaA_fam"/>
</dbReference>
<evidence type="ECO:0000256" key="3">
    <source>
        <dbReference type="ARBA" id="ARBA00022692"/>
    </source>
</evidence>
<feature type="transmembrane region" description="Helical" evidence="12">
    <location>
        <begin position="101"/>
        <end position="125"/>
    </location>
</feature>
<dbReference type="PANTHER" id="PTHR35457">
    <property type="entry name" value="HEME A SYNTHASE"/>
    <property type="match status" value="1"/>
</dbReference>
<reference evidence="13 14" key="1">
    <citation type="journal article" date="2019" name="Int. J. Syst. Evol. Microbiol.">
        <title>The Global Catalogue of Microorganisms (GCM) 10K type strain sequencing project: providing services to taxonomists for standard genome sequencing and annotation.</title>
        <authorList>
            <consortium name="The Broad Institute Genomics Platform"/>
            <consortium name="The Broad Institute Genome Sequencing Center for Infectious Disease"/>
            <person name="Wu L."/>
            <person name="Ma J."/>
        </authorList>
    </citation>
    <scope>NUCLEOTIDE SEQUENCE [LARGE SCALE GENOMIC DNA]</scope>
    <source>
        <strain evidence="13 14">JCM 16327</strain>
    </source>
</reference>
<evidence type="ECO:0000256" key="8">
    <source>
        <dbReference type="ARBA" id="ARBA00023133"/>
    </source>
</evidence>
<protein>
    <recommendedName>
        <fullName evidence="15">Cytochrome oxidase assembly</fullName>
    </recommendedName>
</protein>
<feature type="transmembrane region" description="Helical" evidence="12">
    <location>
        <begin position="20"/>
        <end position="41"/>
    </location>
</feature>
<feature type="transmembrane region" description="Helical" evidence="12">
    <location>
        <begin position="256"/>
        <end position="273"/>
    </location>
</feature>
<dbReference type="GO" id="GO:0016491">
    <property type="term" value="F:oxidoreductase activity"/>
    <property type="evidence" value="ECO:0007669"/>
    <property type="project" value="UniProtKB-KW"/>
</dbReference>
<dbReference type="InterPro" id="IPR050450">
    <property type="entry name" value="COX15/CtaA_HemeA_synthase"/>
</dbReference>
<dbReference type="GO" id="GO:0016020">
    <property type="term" value="C:membrane"/>
    <property type="evidence" value="ECO:0007669"/>
    <property type="project" value="UniProtKB-SubCell"/>
</dbReference>
<evidence type="ECO:0000256" key="1">
    <source>
        <dbReference type="ARBA" id="ARBA00004141"/>
    </source>
</evidence>
<evidence type="ECO:0000256" key="5">
    <source>
        <dbReference type="ARBA" id="ARBA00022989"/>
    </source>
</evidence>
<feature type="transmembrane region" description="Helical" evidence="12">
    <location>
        <begin position="69"/>
        <end position="89"/>
    </location>
</feature>
<keyword evidence="7" id="KW-0408">Iron</keyword>
<comment type="pathway">
    <text evidence="11">Porphyrin-containing compound metabolism.</text>
</comment>
<evidence type="ECO:0000256" key="6">
    <source>
        <dbReference type="ARBA" id="ARBA00023002"/>
    </source>
</evidence>
<accession>A0AAV3SYJ3</accession>
<evidence type="ECO:0000313" key="14">
    <source>
        <dbReference type="Proteomes" id="UP001500194"/>
    </source>
</evidence>
<evidence type="ECO:0000256" key="10">
    <source>
        <dbReference type="ARBA" id="ARBA00023157"/>
    </source>
</evidence>
<dbReference type="RefSeq" id="WP_227261887.1">
    <property type="nucleotide sequence ID" value="NZ_BAAADU010000002.1"/>
</dbReference>
<feature type="transmembrane region" description="Helical" evidence="12">
    <location>
        <begin position="230"/>
        <end position="250"/>
    </location>
</feature>
<name>A0AAV3SYJ3_9EURY</name>
<keyword evidence="10" id="KW-1015">Disulfide bond</keyword>
<comment type="caution">
    <text evidence="13">The sequence shown here is derived from an EMBL/GenBank/DDBJ whole genome shotgun (WGS) entry which is preliminary data.</text>
</comment>